<reference evidence="2 3" key="1">
    <citation type="journal article" date="2017" name="Emerg. Infect. Dis.">
        <title>Carbapenemase VCC-1-Producing Vibrio cholerae in Coastal Waters of Germany.</title>
        <authorList>
            <person name="Hammerl J.A."/>
            <person name="Jackel C."/>
            <person name="Bortolaia V."/>
            <person name="Schwartz K."/>
            <person name="Bier N."/>
            <person name="Hendriksen R.S."/>
            <person name="Guerra B."/>
            <person name="Strauch E."/>
        </authorList>
    </citation>
    <scope>NUCLEOTIDE SEQUENCE [LARGE SCALE GENOMIC DNA]</scope>
    <source>
        <strain evidence="2 3">VN-2825</strain>
    </source>
</reference>
<dbReference type="AlphaFoldDB" id="A0A395U2K6"/>
<proteinExistence type="predicted"/>
<gene>
    <name evidence="2" type="ORF">BC353_10035</name>
</gene>
<name>A0A395U2K6_VIBCL</name>
<accession>A0A395U2K6</accession>
<feature type="transmembrane region" description="Helical" evidence="1">
    <location>
        <begin position="12"/>
        <end position="28"/>
    </location>
</feature>
<organism evidence="2 3">
    <name type="scientific">Vibrio cholerae</name>
    <dbReference type="NCBI Taxonomy" id="666"/>
    <lineage>
        <taxon>Bacteria</taxon>
        <taxon>Pseudomonadati</taxon>
        <taxon>Pseudomonadota</taxon>
        <taxon>Gammaproteobacteria</taxon>
        <taxon>Vibrionales</taxon>
        <taxon>Vibrionaceae</taxon>
        <taxon>Vibrio</taxon>
    </lineage>
</organism>
<keyword evidence="1" id="KW-1133">Transmembrane helix</keyword>
<dbReference type="EMBL" id="MCBA01000067">
    <property type="protein sequence ID" value="RGP89890.1"/>
    <property type="molecule type" value="Genomic_DNA"/>
</dbReference>
<sequence>MYTNSSIKSTVTPRFVFVLLISIFIMSQSYRLVDLLNGVWELNAEVNAILKVLLAFTALPFFMKFASKM</sequence>
<dbReference type="Proteomes" id="UP000266701">
    <property type="component" value="Unassembled WGS sequence"/>
</dbReference>
<protein>
    <submittedName>
        <fullName evidence="2">Uncharacterized protein</fullName>
    </submittedName>
</protein>
<comment type="caution">
    <text evidence="2">The sequence shown here is derived from an EMBL/GenBank/DDBJ whole genome shotgun (WGS) entry which is preliminary data.</text>
</comment>
<feature type="transmembrane region" description="Helical" evidence="1">
    <location>
        <begin position="48"/>
        <end position="66"/>
    </location>
</feature>
<evidence type="ECO:0000256" key="1">
    <source>
        <dbReference type="SAM" id="Phobius"/>
    </source>
</evidence>
<evidence type="ECO:0000313" key="2">
    <source>
        <dbReference type="EMBL" id="RGP89890.1"/>
    </source>
</evidence>
<keyword evidence="1" id="KW-0812">Transmembrane</keyword>
<keyword evidence="1" id="KW-0472">Membrane</keyword>
<evidence type="ECO:0000313" key="3">
    <source>
        <dbReference type="Proteomes" id="UP000266701"/>
    </source>
</evidence>